<dbReference type="VEuPathDB" id="FungiDB:BDEG_20764"/>
<dbReference type="Proteomes" id="UP000077115">
    <property type="component" value="Unassembled WGS sequence"/>
</dbReference>
<sequence length="128" mass="13807">MKFTIFALVSIVAATANAIAIPAQYSREMREHALYIRAHIPDSEIMALISKRDNSPADTVDQDGDADSDTDSKDAGTDSDNDSKDNATETLTDASDLAPFDVTKYTFTDDNVPGETQPVDAPADDLHN</sequence>
<proteinExistence type="predicted"/>
<feature type="region of interest" description="Disordered" evidence="1">
    <location>
        <begin position="49"/>
        <end position="128"/>
    </location>
</feature>
<evidence type="ECO:0000256" key="1">
    <source>
        <dbReference type="SAM" id="MobiDB-lite"/>
    </source>
</evidence>
<protein>
    <submittedName>
        <fullName evidence="3">Uncharacterized protein</fullName>
    </submittedName>
</protein>
<dbReference type="EMBL" id="DS022300">
    <property type="protein sequence ID" value="OAJ36606.1"/>
    <property type="molecule type" value="Genomic_DNA"/>
</dbReference>
<name>A0A177W9Z9_BATDL</name>
<feature type="compositionally biased region" description="Acidic residues" evidence="1">
    <location>
        <begin position="60"/>
        <end position="69"/>
    </location>
</feature>
<evidence type="ECO:0000256" key="2">
    <source>
        <dbReference type="SAM" id="SignalP"/>
    </source>
</evidence>
<feature type="signal peptide" evidence="2">
    <location>
        <begin position="1"/>
        <end position="18"/>
    </location>
</feature>
<evidence type="ECO:0000313" key="3">
    <source>
        <dbReference type="EMBL" id="OAJ36606.1"/>
    </source>
</evidence>
<dbReference type="AlphaFoldDB" id="A0A177W9Z9"/>
<organism evidence="3 4">
    <name type="scientific">Batrachochytrium dendrobatidis (strain JEL423)</name>
    <dbReference type="NCBI Taxonomy" id="403673"/>
    <lineage>
        <taxon>Eukaryota</taxon>
        <taxon>Fungi</taxon>
        <taxon>Fungi incertae sedis</taxon>
        <taxon>Chytridiomycota</taxon>
        <taxon>Chytridiomycota incertae sedis</taxon>
        <taxon>Chytridiomycetes</taxon>
        <taxon>Rhizophydiales</taxon>
        <taxon>Rhizophydiales incertae sedis</taxon>
        <taxon>Batrachochytrium</taxon>
    </lineage>
</organism>
<gene>
    <name evidence="3" type="ORF">BDEG_20764</name>
</gene>
<accession>A0A177W9Z9</accession>
<reference evidence="3 4" key="1">
    <citation type="submission" date="2006-10" db="EMBL/GenBank/DDBJ databases">
        <title>The Genome Sequence of Batrachochytrium dendrobatidis JEL423.</title>
        <authorList>
            <consortium name="The Broad Institute Genome Sequencing Platform"/>
            <person name="Birren B."/>
            <person name="Lander E."/>
            <person name="Galagan J."/>
            <person name="Cuomo C."/>
            <person name="Devon K."/>
            <person name="Jaffe D."/>
            <person name="Butler J."/>
            <person name="Alvarez P."/>
            <person name="Gnerre S."/>
            <person name="Grabherr M."/>
            <person name="Kleber M."/>
            <person name="Mauceli E."/>
            <person name="Brockman W."/>
            <person name="Young S."/>
            <person name="LaButti K."/>
            <person name="Sykes S."/>
            <person name="DeCaprio D."/>
            <person name="Crawford M."/>
            <person name="Koehrsen M."/>
            <person name="Engels R."/>
            <person name="Montgomery P."/>
            <person name="Pearson M."/>
            <person name="Howarth C."/>
            <person name="Larson L."/>
            <person name="White J."/>
            <person name="O'Leary S."/>
            <person name="Kodira C."/>
            <person name="Zeng Q."/>
            <person name="Yandava C."/>
            <person name="Alvarado L."/>
            <person name="Longcore J."/>
            <person name="James T."/>
        </authorList>
    </citation>
    <scope>NUCLEOTIDE SEQUENCE [LARGE SCALE GENOMIC DNA]</scope>
    <source>
        <strain evidence="3 4">JEL423</strain>
    </source>
</reference>
<feature type="compositionally biased region" description="Basic and acidic residues" evidence="1">
    <location>
        <begin position="70"/>
        <end position="87"/>
    </location>
</feature>
<feature type="chain" id="PRO_5008077463" evidence="2">
    <location>
        <begin position="19"/>
        <end position="128"/>
    </location>
</feature>
<keyword evidence="2" id="KW-0732">Signal</keyword>
<reference evidence="3 4" key="2">
    <citation type="submission" date="2016-05" db="EMBL/GenBank/DDBJ databases">
        <title>Lineage-specific infection strategies underlie the spectrum of fungal disease in amphibians.</title>
        <authorList>
            <person name="Cuomo C.A."/>
            <person name="Farrer R.A."/>
            <person name="James T."/>
            <person name="Longcore J."/>
            <person name="Birren B."/>
        </authorList>
    </citation>
    <scope>NUCLEOTIDE SEQUENCE [LARGE SCALE GENOMIC DNA]</scope>
    <source>
        <strain evidence="3 4">JEL423</strain>
    </source>
</reference>
<evidence type="ECO:0000313" key="4">
    <source>
        <dbReference type="Proteomes" id="UP000077115"/>
    </source>
</evidence>